<keyword evidence="6" id="KW-0408">Iron</keyword>
<keyword evidence="5 11" id="KW-0812">Transmembrane</keyword>
<dbReference type="InterPro" id="IPR000531">
    <property type="entry name" value="Beta-barrel_TonB"/>
</dbReference>
<dbReference type="GO" id="GO:0009279">
    <property type="term" value="C:cell outer membrane"/>
    <property type="evidence" value="ECO:0007669"/>
    <property type="project" value="UniProtKB-SubCell"/>
</dbReference>
<sequence length="775" mass="84444">MKASNRSALAGALAAVLGLAAPGALAQGALEEVVVTAQKREQNLQDVPVAVSAFNAATLEQSGVKDMFDLQNNAPSLIVSQSQTSTTTSFSIRGIFTSSQNFGLEPSVGLYVDGVYRARQGSMINNMVDIASVEVLRGPQGTLFGRNTPAGAITMNTAAPDFEGSGFLQGTAGNYNLVDVNGAKSFTLIEDTLAMRATGFYMERDGYVDIVGGGDDVINDRDRWGARLSALYQPTDQLTVKVIADYSEVAEICCAAGSWKNNFFAQDLPPGSAPKPGTDSNTVAAGGTVVDQRDFYDYAVSVAYPPRSENEDRGVSMQIDWATDTFLVTSITAYRAHDSYDNSDIAFNDLGGAFRINDASQDQFTQELRISDSTERLNYVAGLYYYEQSLDNDRQTNVGGGLSSIVGLPANAFIEGTGATDRNEQDHTSYAVFGQVDYNLGDSLVLTGGLRWTYEDKDLRNTYTQDAPEALNPLLPNWGFYLFPPLSPQPDVSEQFDDDRVTGTLKLSWFMNDRTMFYASYGTGYKSGGINGDRIESQFEVVFDAENSESYELGMKAEFPDQALRLNVALHLTDTEDLQTNSFQGGGFTLANAGTAETYGAEVDLYWLPTDSTELTLAYAYNHGEYADFEGGPCWTGTPWHSNAPDPGQLPDGSCDRSGGDISGNPENVLVLTANQDFPLSDAITAFLYGEYVYTDERMTDVNNDPVKYDEAFNIVNLRAGLIFERYSTQLTLWGRNVTDEDSTDTISDTPGQTGRFIAYYKEPATWGLTLRKDF</sequence>
<feature type="chain" id="PRO_5018002971" evidence="13">
    <location>
        <begin position="27"/>
        <end position="775"/>
    </location>
</feature>
<dbReference type="InterPro" id="IPR036942">
    <property type="entry name" value="Beta-barrel_TonB_sf"/>
</dbReference>
<comment type="subcellular location">
    <subcellularLocation>
        <location evidence="1 11">Cell outer membrane</location>
        <topology evidence="1 11">Multi-pass membrane protein</topology>
    </subcellularLocation>
</comment>
<keyword evidence="8 12" id="KW-0798">TonB box</keyword>
<dbReference type="PROSITE" id="PS52016">
    <property type="entry name" value="TONB_DEPENDENT_REC_3"/>
    <property type="match status" value="1"/>
</dbReference>
<dbReference type="PANTHER" id="PTHR32552:SF81">
    <property type="entry name" value="TONB-DEPENDENT OUTER MEMBRANE RECEPTOR"/>
    <property type="match status" value="1"/>
</dbReference>
<name>A0A3L7DZS4_9GAMM</name>
<evidence type="ECO:0000256" key="8">
    <source>
        <dbReference type="ARBA" id="ARBA00023077"/>
    </source>
</evidence>
<protein>
    <submittedName>
        <fullName evidence="16">TonB-dependent receptor</fullName>
    </submittedName>
</protein>
<evidence type="ECO:0000256" key="11">
    <source>
        <dbReference type="PROSITE-ProRule" id="PRU01360"/>
    </source>
</evidence>
<feature type="domain" description="TonB-dependent receptor-like beta-barrel" evidence="14">
    <location>
        <begin position="274"/>
        <end position="738"/>
    </location>
</feature>
<evidence type="ECO:0000256" key="4">
    <source>
        <dbReference type="ARBA" id="ARBA00022496"/>
    </source>
</evidence>
<evidence type="ECO:0000256" key="6">
    <source>
        <dbReference type="ARBA" id="ARBA00023004"/>
    </source>
</evidence>
<feature type="domain" description="TonB-dependent receptor plug" evidence="15">
    <location>
        <begin position="44"/>
        <end position="152"/>
    </location>
</feature>
<evidence type="ECO:0000256" key="13">
    <source>
        <dbReference type="SAM" id="SignalP"/>
    </source>
</evidence>
<dbReference type="Proteomes" id="UP000265509">
    <property type="component" value="Unassembled WGS sequence"/>
</dbReference>
<dbReference type="PANTHER" id="PTHR32552">
    <property type="entry name" value="FERRICHROME IRON RECEPTOR-RELATED"/>
    <property type="match status" value="1"/>
</dbReference>
<evidence type="ECO:0000256" key="3">
    <source>
        <dbReference type="ARBA" id="ARBA00022452"/>
    </source>
</evidence>
<evidence type="ECO:0000256" key="9">
    <source>
        <dbReference type="ARBA" id="ARBA00023136"/>
    </source>
</evidence>
<feature type="signal peptide" evidence="13">
    <location>
        <begin position="1"/>
        <end position="26"/>
    </location>
</feature>
<proteinExistence type="inferred from homology"/>
<dbReference type="Pfam" id="PF00593">
    <property type="entry name" value="TonB_dep_Rec_b-barrel"/>
    <property type="match status" value="1"/>
</dbReference>
<evidence type="ECO:0000256" key="7">
    <source>
        <dbReference type="ARBA" id="ARBA00023065"/>
    </source>
</evidence>
<dbReference type="Pfam" id="PF07715">
    <property type="entry name" value="Plug"/>
    <property type="match status" value="1"/>
</dbReference>
<keyword evidence="16" id="KW-0675">Receptor</keyword>
<evidence type="ECO:0000313" key="16">
    <source>
        <dbReference type="EMBL" id="RLQ23028.1"/>
    </source>
</evidence>
<keyword evidence="10 11" id="KW-0998">Cell outer membrane</keyword>
<evidence type="ECO:0000256" key="2">
    <source>
        <dbReference type="ARBA" id="ARBA00022448"/>
    </source>
</evidence>
<keyword evidence="7" id="KW-0406">Ion transport</keyword>
<dbReference type="GO" id="GO:0006826">
    <property type="term" value="P:iron ion transport"/>
    <property type="evidence" value="ECO:0007669"/>
    <property type="project" value="UniProtKB-KW"/>
</dbReference>
<evidence type="ECO:0000256" key="10">
    <source>
        <dbReference type="ARBA" id="ARBA00023237"/>
    </source>
</evidence>
<evidence type="ECO:0000313" key="17">
    <source>
        <dbReference type="Proteomes" id="UP000265509"/>
    </source>
</evidence>
<keyword evidence="4" id="KW-0410">Iron transport</keyword>
<comment type="similarity">
    <text evidence="11 12">Belongs to the TonB-dependent receptor family.</text>
</comment>
<dbReference type="AlphaFoldDB" id="A0A3L7DZS4"/>
<keyword evidence="17" id="KW-1185">Reference proteome</keyword>
<dbReference type="RefSeq" id="WP_117952796.1">
    <property type="nucleotide sequence ID" value="NZ_QRAN01000003.1"/>
</dbReference>
<evidence type="ECO:0000259" key="14">
    <source>
        <dbReference type="Pfam" id="PF00593"/>
    </source>
</evidence>
<keyword evidence="3 11" id="KW-1134">Transmembrane beta strand</keyword>
<dbReference type="EMBL" id="QRAN01000003">
    <property type="protein sequence ID" value="RLQ23028.1"/>
    <property type="molecule type" value="Genomic_DNA"/>
</dbReference>
<dbReference type="SUPFAM" id="SSF56935">
    <property type="entry name" value="Porins"/>
    <property type="match status" value="1"/>
</dbReference>
<keyword evidence="9 11" id="KW-0472">Membrane</keyword>
<accession>A0A3L7DZS4</accession>
<evidence type="ECO:0000259" key="15">
    <source>
        <dbReference type="Pfam" id="PF07715"/>
    </source>
</evidence>
<organism evidence="16 17">
    <name type="scientific">Seongchinamella sediminis</name>
    <dbReference type="NCBI Taxonomy" id="2283635"/>
    <lineage>
        <taxon>Bacteria</taxon>
        <taxon>Pseudomonadati</taxon>
        <taxon>Pseudomonadota</taxon>
        <taxon>Gammaproteobacteria</taxon>
        <taxon>Cellvibrionales</taxon>
        <taxon>Halieaceae</taxon>
        <taxon>Seongchinamella</taxon>
    </lineage>
</organism>
<evidence type="ECO:0000256" key="12">
    <source>
        <dbReference type="RuleBase" id="RU003357"/>
    </source>
</evidence>
<dbReference type="InterPro" id="IPR012910">
    <property type="entry name" value="Plug_dom"/>
</dbReference>
<evidence type="ECO:0000256" key="1">
    <source>
        <dbReference type="ARBA" id="ARBA00004571"/>
    </source>
</evidence>
<dbReference type="InterPro" id="IPR039426">
    <property type="entry name" value="TonB-dep_rcpt-like"/>
</dbReference>
<dbReference type="Gene3D" id="2.40.170.20">
    <property type="entry name" value="TonB-dependent receptor, beta-barrel domain"/>
    <property type="match status" value="1"/>
</dbReference>
<evidence type="ECO:0000256" key="5">
    <source>
        <dbReference type="ARBA" id="ARBA00022692"/>
    </source>
</evidence>
<comment type="caution">
    <text evidence="16">The sequence shown here is derived from an EMBL/GenBank/DDBJ whole genome shotgun (WGS) entry which is preliminary data.</text>
</comment>
<reference evidence="16 17" key="1">
    <citation type="submission" date="2018-07" db="EMBL/GenBank/DDBJ databases">
        <title>Halioglobus sp. genome submission.</title>
        <authorList>
            <person name="Ye M.-Q."/>
            <person name="Du Z.-J."/>
        </authorList>
    </citation>
    <scope>NUCLEOTIDE SEQUENCE [LARGE SCALE GENOMIC DNA]</scope>
    <source>
        <strain evidence="16 17">U0301</strain>
    </source>
</reference>
<keyword evidence="13" id="KW-0732">Signal</keyword>
<dbReference type="OrthoDB" id="7051185at2"/>
<keyword evidence="2 11" id="KW-0813">Transport</keyword>
<gene>
    <name evidence="16" type="ORF">DWB85_03345</name>
</gene>